<feature type="compositionally biased region" description="Polar residues" evidence="5">
    <location>
        <begin position="84"/>
        <end position="99"/>
    </location>
</feature>
<dbReference type="InterPro" id="IPR017907">
    <property type="entry name" value="Znf_RING_CS"/>
</dbReference>
<reference evidence="7" key="1">
    <citation type="submission" date="2025-08" db="UniProtKB">
        <authorList>
            <consortium name="Ensembl"/>
        </authorList>
    </citation>
    <scope>IDENTIFICATION</scope>
</reference>
<evidence type="ECO:0000256" key="5">
    <source>
        <dbReference type="SAM" id="MobiDB-lite"/>
    </source>
</evidence>
<reference evidence="7" key="2">
    <citation type="submission" date="2025-09" db="UniProtKB">
        <authorList>
            <consortium name="Ensembl"/>
        </authorList>
    </citation>
    <scope>IDENTIFICATION</scope>
</reference>
<dbReference type="AlphaFoldDB" id="A0A3Q2QUW8"/>
<dbReference type="Proteomes" id="UP000265000">
    <property type="component" value="Unplaced"/>
</dbReference>
<dbReference type="PROSITE" id="PS00518">
    <property type="entry name" value="ZF_RING_1"/>
    <property type="match status" value="1"/>
</dbReference>
<dbReference type="STRING" id="8078.ENSFHEP00000031716"/>
<evidence type="ECO:0000256" key="4">
    <source>
        <dbReference type="PROSITE-ProRule" id="PRU00175"/>
    </source>
</evidence>
<accession>A0A3Q2QUW8</accession>
<evidence type="ECO:0000256" key="2">
    <source>
        <dbReference type="ARBA" id="ARBA00022771"/>
    </source>
</evidence>
<keyword evidence="3" id="KW-0862">Zinc</keyword>
<evidence type="ECO:0000256" key="3">
    <source>
        <dbReference type="ARBA" id="ARBA00022833"/>
    </source>
</evidence>
<dbReference type="InterPro" id="IPR001841">
    <property type="entry name" value="Znf_RING"/>
</dbReference>
<dbReference type="GeneTree" id="ENSGT01150000288698"/>
<keyword evidence="2 4" id="KW-0863">Zinc-finger</keyword>
<evidence type="ECO:0000313" key="8">
    <source>
        <dbReference type="Proteomes" id="UP000265000"/>
    </source>
</evidence>
<evidence type="ECO:0000313" key="7">
    <source>
        <dbReference type="Ensembl" id="ENSFHEP00000031716.1"/>
    </source>
</evidence>
<dbReference type="Gene3D" id="3.30.40.10">
    <property type="entry name" value="Zinc/RING finger domain, C3HC4 (zinc finger)"/>
    <property type="match status" value="1"/>
</dbReference>
<keyword evidence="8" id="KW-1185">Reference proteome</keyword>
<organism evidence="7 8">
    <name type="scientific">Fundulus heteroclitus</name>
    <name type="common">Killifish</name>
    <name type="synonym">Mummichog</name>
    <dbReference type="NCBI Taxonomy" id="8078"/>
    <lineage>
        <taxon>Eukaryota</taxon>
        <taxon>Metazoa</taxon>
        <taxon>Chordata</taxon>
        <taxon>Craniata</taxon>
        <taxon>Vertebrata</taxon>
        <taxon>Euteleostomi</taxon>
        <taxon>Actinopterygii</taxon>
        <taxon>Neopterygii</taxon>
        <taxon>Teleostei</taxon>
        <taxon>Neoteleostei</taxon>
        <taxon>Acanthomorphata</taxon>
        <taxon>Ovalentaria</taxon>
        <taxon>Atherinomorphae</taxon>
        <taxon>Cyprinodontiformes</taxon>
        <taxon>Fundulidae</taxon>
        <taxon>Fundulus</taxon>
    </lineage>
</organism>
<sequence length="99" mass="11039">MKSKGLPPTFSIEPEPPEKRRDVCVEEELSSCASCQDVLKDPVFNSCGHWFCKQCITSDDGTSAGQSSCHQCGKRPRSRDGKQKNNPSTITQCRQVQFM</sequence>
<feature type="region of interest" description="Disordered" evidence="5">
    <location>
        <begin position="1"/>
        <end position="20"/>
    </location>
</feature>
<dbReference type="SMART" id="SM00184">
    <property type="entry name" value="RING"/>
    <property type="match status" value="1"/>
</dbReference>
<feature type="domain" description="RING-type" evidence="6">
    <location>
        <begin position="32"/>
        <end position="72"/>
    </location>
</feature>
<protein>
    <recommendedName>
        <fullName evidence="6">RING-type domain-containing protein</fullName>
    </recommendedName>
</protein>
<dbReference type="SUPFAM" id="SSF57850">
    <property type="entry name" value="RING/U-box"/>
    <property type="match status" value="1"/>
</dbReference>
<evidence type="ECO:0000256" key="1">
    <source>
        <dbReference type="ARBA" id="ARBA00022723"/>
    </source>
</evidence>
<proteinExistence type="predicted"/>
<evidence type="ECO:0000259" key="6">
    <source>
        <dbReference type="PROSITE" id="PS50089"/>
    </source>
</evidence>
<feature type="region of interest" description="Disordered" evidence="5">
    <location>
        <begin position="59"/>
        <end position="99"/>
    </location>
</feature>
<dbReference type="InterPro" id="IPR013083">
    <property type="entry name" value="Znf_RING/FYVE/PHD"/>
</dbReference>
<dbReference type="InterPro" id="IPR027370">
    <property type="entry name" value="Znf-RING_euk"/>
</dbReference>
<dbReference type="Pfam" id="PF13445">
    <property type="entry name" value="zf-RING_UBOX"/>
    <property type="match status" value="1"/>
</dbReference>
<dbReference type="PROSITE" id="PS50089">
    <property type="entry name" value="ZF_RING_2"/>
    <property type="match status" value="1"/>
</dbReference>
<feature type="compositionally biased region" description="Polar residues" evidence="5">
    <location>
        <begin position="59"/>
        <end position="70"/>
    </location>
</feature>
<keyword evidence="1" id="KW-0479">Metal-binding</keyword>
<name>A0A3Q2QUW8_FUNHE</name>
<dbReference type="GO" id="GO:0008270">
    <property type="term" value="F:zinc ion binding"/>
    <property type="evidence" value="ECO:0007669"/>
    <property type="project" value="UniProtKB-KW"/>
</dbReference>
<dbReference type="Ensembl" id="ENSFHET00000024441.1">
    <property type="protein sequence ID" value="ENSFHEP00000031716.1"/>
    <property type="gene ID" value="ENSFHEG00000000457.1"/>
</dbReference>